<name>A0A9X0AIH1_9HELO</name>
<comment type="similarity">
    <text evidence="2">Belongs to the oxygen-dependent FAD-linked oxidoreductase family.</text>
</comment>
<evidence type="ECO:0000259" key="6">
    <source>
        <dbReference type="PROSITE" id="PS51387"/>
    </source>
</evidence>
<dbReference type="OrthoDB" id="415825at2759"/>
<dbReference type="PANTHER" id="PTHR42973">
    <property type="entry name" value="BINDING OXIDOREDUCTASE, PUTATIVE (AFU_ORTHOLOGUE AFUA_1G17690)-RELATED"/>
    <property type="match status" value="1"/>
</dbReference>
<comment type="caution">
    <text evidence="7">The sequence shown here is derived from an EMBL/GenBank/DDBJ whole genome shotgun (WGS) entry which is preliminary data.</text>
</comment>
<protein>
    <recommendedName>
        <fullName evidence="6">FAD-binding PCMH-type domain-containing protein</fullName>
    </recommendedName>
</protein>
<dbReference type="PANTHER" id="PTHR42973:SF9">
    <property type="entry name" value="FAD-BINDING PCMH-TYPE DOMAIN-CONTAINING PROTEIN-RELATED"/>
    <property type="match status" value="1"/>
</dbReference>
<evidence type="ECO:0000256" key="5">
    <source>
        <dbReference type="ARBA" id="ARBA00023002"/>
    </source>
</evidence>
<dbReference type="InterPro" id="IPR006094">
    <property type="entry name" value="Oxid_FAD_bind_N"/>
</dbReference>
<dbReference type="PROSITE" id="PS51387">
    <property type="entry name" value="FAD_PCMH"/>
    <property type="match status" value="1"/>
</dbReference>
<dbReference type="InterPro" id="IPR016166">
    <property type="entry name" value="FAD-bd_PCMH"/>
</dbReference>
<dbReference type="SUPFAM" id="SSF56176">
    <property type="entry name" value="FAD-binding/transporter-associated domain-like"/>
    <property type="match status" value="1"/>
</dbReference>
<dbReference type="Proteomes" id="UP001152300">
    <property type="component" value="Unassembled WGS sequence"/>
</dbReference>
<evidence type="ECO:0000256" key="3">
    <source>
        <dbReference type="ARBA" id="ARBA00022630"/>
    </source>
</evidence>
<dbReference type="InterPro" id="IPR016169">
    <property type="entry name" value="FAD-bd_PCMH_sub2"/>
</dbReference>
<dbReference type="InterPro" id="IPR036318">
    <property type="entry name" value="FAD-bd_PCMH-like_sf"/>
</dbReference>
<comment type="cofactor">
    <cofactor evidence="1">
        <name>FAD</name>
        <dbReference type="ChEBI" id="CHEBI:57692"/>
    </cofactor>
</comment>
<dbReference type="GO" id="GO:0071949">
    <property type="term" value="F:FAD binding"/>
    <property type="evidence" value="ECO:0007669"/>
    <property type="project" value="InterPro"/>
</dbReference>
<reference evidence="7" key="1">
    <citation type="submission" date="2022-11" db="EMBL/GenBank/DDBJ databases">
        <title>Genome Resource of Sclerotinia nivalis Strain SnTB1, a Plant Pathogen Isolated from American Ginseng.</title>
        <authorList>
            <person name="Fan S."/>
        </authorList>
    </citation>
    <scope>NUCLEOTIDE SEQUENCE</scope>
    <source>
        <strain evidence="7">SnTB1</strain>
    </source>
</reference>
<gene>
    <name evidence="7" type="ORF">OCU04_009356</name>
</gene>
<keyword evidence="5" id="KW-0560">Oxidoreductase</keyword>
<evidence type="ECO:0000313" key="8">
    <source>
        <dbReference type="Proteomes" id="UP001152300"/>
    </source>
</evidence>
<evidence type="ECO:0000256" key="2">
    <source>
        <dbReference type="ARBA" id="ARBA00005466"/>
    </source>
</evidence>
<keyword evidence="3" id="KW-0285">Flavoprotein</keyword>
<dbReference type="EMBL" id="JAPEIS010000011">
    <property type="protein sequence ID" value="KAJ8061543.1"/>
    <property type="molecule type" value="Genomic_DNA"/>
</dbReference>
<dbReference type="Pfam" id="PF01565">
    <property type="entry name" value="FAD_binding_4"/>
    <property type="match status" value="1"/>
</dbReference>
<evidence type="ECO:0000313" key="7">
    <source>
        <dbReference type="EMBL" id="KAJ8061543.1"/>
    </source>
</evidence>
<dbReference type="AlphaFoldDB" id="A0A9X0AIH1"/>
<organism evidence="7 8">
    <name type="scientific">Sclerotinia nivalis</name>
    <dbReference type="NCBI Taxonomy" id="352851"/>
    <lineage>
        <taxon>Eukaryota</taxon>
        <taxon>Fungi</taxon>
        <taxon>Dikarya</taxon>
        <taxon>Ascomycota</taxon>
        <taxon>Pezizomycotina</taxon>
        <taxon>Leotiomycetes</taxon>
        <taxon>Helotiales</taxon>
        <taxon>Sclerotiniaceae</taxon>
        <taxon>Sclerotinia</taxon>
    </lineage>
</organism>
<dbReference type="Gene3D" id="3.40.462.20">
    <property type="match status" value="1"/>
</dbReference>
<accession>A0A9X0AIH1</accession>
<dbReference type="Gene3D" id="3.30.465.10">
    <property type="match status" value="1"/>
</dbReference>
<dbReference type="InterPro" id="IPR050416">
    <property type="entry name" value="FAD-linked_Oxidoreductase"/>
</dbReference>
<dbReference type="GO" id="GO:0016491">
    <property type="term" value="F:oxidoreductase activity"/>
    <property type="evidence" value="ECO:0007669"/>
    <property type="project" value="UniProtKB-KW"/>
</dbReference>
<evidence type="ECO:0000256" key="4">
    <source>
        <dbReference type="ARBA" id="ARBA00022827"/>
    </source>
</evidence>
<evidence type="ECO:0000256" key="1">
    <source>
        <dbReference type="ARBA" id="ARBA00001974"/>
    </source>
</evidence>
<sequence length="150" mass="15654">MKEIKAGVEIDLANFNSVAIDKDANTMTGGDSIHFRDITGPLQDAGKELPIGSCTCVGAIGATLGGGIGAYSSKHGLIADSLLSVRMVTGRGDLITVSATQYPDLFWGLKGAGFNYGIITQATYRIYNASNGGYAMNADLRYSASYSATI</sequence>
<keyword evidence="4" id="KW-0274">FAD</keyword>
<feature type="domain" description="FAD-binding PCMH-type" evidence="6">
    <location>
        <begin position="1"/>
        <end position="129"/>
    </location>
</feature>
<keyword evidence="8" id="KW-1185">Reference proteome</keyword>
<proteinExistence type="inferred from homology"/>